<evidence type="ECO:0000256" key="4">
    <source>
        <dbReference type="ARBA" id="ARBA00022927"/>
    </source>
</evidence>
<dbReference type="Proteomes" id="UP001239445">
    <property type="component" value="Unassembled WGS sequence"/>
</dbReference>
<gene>
    <name evidence="8" type="ORF">QBC47DRAFT_432097</name>
</gene>
<dbReference type="GO" id="GO:0007005">
    <property type="term" value="P:mitochondrion organization"/>
    <property type="evidence" value="ECO:0007669"/>
    <property type="project" value="TreeGrafter"/>
</dbReference>
<evidence type="ECO:0000256" key="3">
    <source>
        <dbReference type="ARBA" id="ARBA00022787"/>
    </source>
</evidence>
<keyword evidence="6" id="KW-0472">Membrane</keyword>
<comment type="caution">
    <text evidence="8">The sequence shown here is derived from an EMBL/GenBank/DDBJ whole genome shotgun (WGS) entry which is preliminary data.</text>
</comment>
<dbReference type="PANTHER" id="PTHR12289:SF41">
    <property type="entry name" value="FAILED AXON CONNECTIONS-RELATED"/>
    <property type="match status" value="1"/>
</dbReference>
<accession>A0AAJ0F2N4</accession>
<dbReference type="InterPro" id="IPR019564">
    <property type="entry name" value="Sam37/metaxin_N"/>
</dbReference>
<dbReference type="Pfam" id="PF10568">
    <property type="entry name" value="Tom37"/>
    <property type="match status" value="1"/>
</dbReference>
<evidence type="ECO:0000256" key="6">
    <source>
        <dbReference type="ARBA" id="ARBA00023136"/>
    </source>
</evidence>
<protein>
    <submittedName>
        <fullName evidence="8">Tom37 C-terminal domain-containing protein</fullName>
    </submittedName>
</protein>
<dbReference type="GO" id="GO:0001401">
    <property type="term" value="C:SAM complex"/>
    <property type="evidence" value="ECO:0007669"/>
    <property type="project" value="InterPro"/>
</dbReference>
<keyword evidence="3" id="KW-1000">Mitochondrion outer membrane</keyword>
<keyword evidence="5" id="KW-0496">Mitochondrion</keyword>
<dbReference type="PANTHER" id="PTHR12289">
    <property type="entry name" value="METAXIN RELATED"/>
    <property type="match status" value="1"/>
</dbReference>
<dbReference type="EMBL" id="MU839839">
    <property type="protein sequence ID" value="KAK1752546.1"/>
    <property type="molecule type" value="Genomic_DNA"/>
</dbReference>
<dbReference type="GO" id="GO:0015031">
    <property type="term" value="P:protein transport"/>
    <property type="evidence" value="ECO:0007669"/>
    <property type="project" value="UniProtKB-KW"/>
</dbReference>
<evidence type="ECO:0000256" key="2">
    <source>
        <dbReference type="ARBA" id="ARBA00022448"/>
    </source>
</evidence>
<dbReference type="AlphaFoldDB" id="A0AAJ0F2N4"/>
<evidence type="ECO:0000313" key="8">
    <source>
        <dbReference type="EMBL" id="KAK1752546.1"/>
    </source>
</evidence>
<evidence type="ECO:0000313" key="9">
    <source>
        <dbReference type="Proteomes" id="UP001239445"/>
    </source>
</evidence>
<comment type="subcellular location">
    <subcellularLocation>
        <location evidence="1">Mitochondrion outer membrane</location>
    </subcellularLocation>
</comment>
<name>A0AAJ0F2N4_9PEZI</name>
<organism evidence="8 9">
    <name type="scientific">Echria macrotheca</name>
    <dbReference type="NCBI Taxonomy" id="438768"/>
    <lineage>
        <taxon>Eukaryota</taxon>
        <taxon>Fungi</taxon>
        <taxon>Dikarya</taxon>
        <taxon>Ascomycota</taxon>
        <taxon>Pezizomycotina</taxon>
        <taxon>Sordariomycetes</taxon>
        <taxon>Sordariomycetidae</taxon>
        <taxon>Sordariales</taxon>
        <taxon>Schizotheciaceae</taxon>
        <taxon>Echria</taxon>
    </lineage>
</organism>
<keyword evidence="2" id="KW-0813">Transport</keyword>
<keyword evidence="9" id="KW-1185">Reference proteome</keyword>
<evidence type="ECO:0000256" key="5">
    <source>
        <dbReference type="ARBA" id="ARBA00023128"/>
    </source>
</evidence>
<feature type="domain" description="Mitochondrial outer membrane transport complex Sam37/metaxin N-terminal" evidence="7">
    <location>
        <begin position="21"/>
        <end position="146"/>
    </location>
</feature>
<sequence length="397" mass="43422">MSLQLHVWGPGLGLASVDAECLASIAFFSRFVDAGEYVLIQSSPSAVPTHQLPALYDVNTQSWHSGFPSITHHLQAILILPEVQQQPTRKTRSDAVAYASYLAQHALPLITLSLYVSSANYTTTVRPAYSAILPFPLGWTEPPALRAAMVRRAEHLGMSSLDADADAEREENAQRAEAAAGWVQVPRGLLARKRGVGELLAPEQKARIRLEGLAREVLDVLAAVDWDGQDGAMQCLAWAYLALMLVPRVPRAWLRETMMRDYEGLCAFVERSMERWFVDEVQALPWSDKKAQDGVVRVGGRFANGLLGDVPGLGQAWRRWLARRRGRGALKMDGEGSGELLRIAGAGVVLVTSALLWRKIPQFGAPVQIWQREIPSFLGIGAAGLMLSGLAGSDAWI</sequence>
<proteinExistence type="predicted"/>
<evidence type="ECO:0000259" key="7">
    <source>
        <dbReference type="Pfam" id="PF10568"/>
    </source>
</evidence>
<dbReference type="InterPro" id="IPR050931">
    <property type="entry name" value="Mito_Protein_Transport_Metaxin"/>
</dbReference>
<keyword evidence="4" id="KW-0653">Protein transport</keyword>
<evidence type="ECO:0000256" key="1">
    <source>
        <dbReference type="ARBA" id="ARBA00004294"/>
    </source>
</evidence>
<reference evidence="8" key="1">
    <citation type="submission" date="2023-06" db="EMBL/GenBank/DDBJ databases">
        <title>Genome-scale phylogeny and comparative genomics of the fungal order Sordariales.</title>
        <authorList>
            <consortium name="Lawrence Berkeley National Laboratory"/>
            <person name="Hensen N."/>
            <person name="Bonometti L."/>
            <person name="Westerberg I."/>
            <person name="Brannstrom I.O."/>
            <person name="Guillou S."/>
            <person name="Cros-Aarteil S."/>
            <person name="Calhoun S."/>
            <person name="Haridas S."/>
            <person name="Kuo A."/>
            <person name="Mondo S."/>
            <person name="Pangilinan J."/>
            <person name="Riley R."/>
            <person name="Labutti K."/>
            <person name="Andreopoulos B."/>
            <person name="Lipzen A."/>
            <person name="Chen C."/>
            <person name="Yanf M."/>
            <person name="Daum C."/>
            <person name="Ng V."/>
            <person name="Clum A."/>
            <person name="Steindorff A."/>
            <person name="Ohm R."/>
            <person name="Martin F."/>
            <person name="Silar P."/>
            <person name="Natvig D."/>
            <person name="Lalanne C."/>
            <person name="Gautier V."/>
            <person name="Ament-Velasquez S.L."/>
            <person name="Kruys A."/>
            <person name="Hutchinson M.I."/>
            <person name="Powell A.J."/>
            <person name="Barry K."/>
            <person name="Miller A.N."/>
            <person name="Grigoriev I.V."/>
            <person name="Debuchy R."/>
            <person name="Gladieux P."/>
            <person name="Thoren M.H."/>
            <person name="Johannesson H."/>
        </authorList>
    </citation>
    <scope>NUCLEOTIDE SEQUENCE</scope>
    <source>
        <strain evidence="8">PSN4</strain>
    </source>
</reference>